<reference evidence="3 4" key="1">
    <citation type="submission" date="2018-07" db="EMBL/GenBank/DDBJ databases">
        <title>The complete nuclear genome of the prasinophyte Chloropicon primus (CCMP1205).</title>
        <authorList>
            <person name="Pombert J.-F."/>
            <person name="Otis C."/>
            <person name="Turmel M."/>
            <person name="Lemieux C."/>
        </authorList>
    </citation>
    <scope>NUCLEOTIDE SEQUENCE [LARGE SCALE GENOMIC DNA]</scope>
    <source>
        <strain evidence="3 4">CCMP1205</strain>
    </source>
</reference>
<dbReference type="Pfam" id="PF10239">
    <property type="entry name" value="DUF2465"/>
    <property type="match status" value="1"/>
</dbReference>
<dbReference type="Proteomes" id="UP000316726">
    <property type="component" value="Chromosome 2"/>
</dbReference>
<dbReference type="OrthoDB" id="512356at2759"/>
<accession>A0A5B8MES1</accession>
<evidence type="ECO:0000256" key="1">
    <source>
        <dbReference type="ARBA" id="ARBA00007218"/>
    </source>
</evidence>
<feature type="region of interest" description="Disordered" evidence="2">
    <location>
        <begin position="324"/>
        <end position="374"/>
    </location>
</feature>
<dbReference type="PANTHER" id="PTHR31353:SF1">
    <property type="entry name" value="PROTEIN FAM98B"/>
    <property type="match status" value="1"/>
</dbReference>
<feature type="compositionally biased region" description="Polar residues" evidence="2">
    <location>
        <begin position="1"/>
        <end position="11"/>
    </location>
</feature>
<dbReference type="InterPro" id="IPR018797">
    <property type="entry name" value="FAM98"/>
</dbReference>
<organism evidence="3 4">
    <name type="scientific">Chloropicon primus</name>
    <dbReference type="NCBI Taxonomy" id="1764295"/>
    <lineage>
        <taxon>Eukaryota</taxon>
        <taxon>Viridiplantae</taxon>
        <taxon>Chlorophyta</taxon>
        <taxon>Chloropicophyceae</taxon>
        <taxon>Chloropicales</taxon>
        <taxon>Chloropicaceae</taxon>
        <taxon>Chloropicon</taxon>
    </lineage>
</organism>
<feature type="compositionally biased region" description="Basic and acidic residues" evidence="2">
    <location>
        <begin position="325"/>
        <end position="337"/>
    </location>
</feature>
<name>A0A5B8MES1_9CHLO</name>
<keyword evidence="4" id="KW-1185">Reference proteome</keyword>
<gene>
    <name evidence="3" type="ORF">A3770_02p16460</name>
</gene>
<dbReference type="STRING" id="1764295.A0A5B8MES1"/>
<evidence type="ECO:0000313" key="4">
    <source>
        <dbReference type="Proteomes" id="UP000316726"/>
    </source>
</evidence>
<evidence type="ECO:0000256" key="2">
    <source>
        <dbReference type="SAM" id="MobiDB-lite"/>
    </source>
</evidence>
<dbReference type="AlphaFoldDB" id="A0A5B8MES1"/>
<dbReference type="EMBL" id="CP031035">
    <property type="protein sequence ID" value="QDZ19128.1"/>
    <property type="molecule type" value="Genomic_DNA"/>
</dbReference>
<protein>
    <submittedName>
        <fullName evidence="3">Uncharacterized protein</fullName>
    </submittedName>
</protein>
<evidence type="ECO:0000313" key="3">
    <source>
        <dbReference type="EMBL" id="QDZ19128.1"/>
    </source>
</evidence>
<dbReference type="PANTHER" id="PTHR31353">
    <property type="entry name" value="FAM98"/>
    <property type="match status" value="1"/>
</dbReference>
<feature type="region of interest" description="Disordered" evidence="2">
    <location>
        <begin position="1"/>
        <end position="25"/>
    </location>
</feature>
<proteinExistence type="inferred from homology"/>
<comment type="similarity">
    <text evidence="1">Belongs to the FAM98 family.</text>
</comment>
<feature type="compositionally biased region" description="Low complexity" evidence="2">
    <location>
        <begin position="347"/>
        <end position="357"/>
    </location>
</feature>
<sequence>MVVVANSTFSVDDSKSNSPRPPSPRLVLRASHLLERLEDLGGLDGGLTEEDLLVSREVREPFRTLCGSLCSRVRGLSAGGPEKRLRGALHAVERTIGSEDASGGGRLDRSLTRVAKALNGASACRDRIDVLEEIVQYVQASSLLRAATAMEVDDPVADPVALSASVRELAGVLTPSSASSSASSCLSSCRAALASLVAAGAADHASPLPPVLDRSKFSDSQLGLLERVNAAMHAEYKVRRQTLSKRAAVTLQSLQHSSRIRKDQGEEVRRIIEGGIAKMGDEPRVNFQSLFAVREVDLQDLQSKITHGGLRNFKSSVKGVIIGKVPDRGGRVSDKRSSNSMPEWAPRRSNNNSKGNNKSGGGGKGNNKRKQQKQ</sequence>